<dbReference type="EMBL" id="ML208639">
    <property type="protein sequence ID" value="TFK61660.1"/>
    <property type="molecule type" value="Genomic_DNA"/>
</dbReference>
<evidence type="ECO:0000313" key="1">
    <source>
        <dbReference type="EMBL" id="TFK61660.1"/>
    </source>
</evidence>
<name>A0ACD3A7F5_9AGAR</name>
<gene>
    <name evidence="1" type="ORF">BDN72DRAFT_863423</name>
</gene>
<dbReference type="Proteomes" id="UP000308600">
    <property type="component" value="Unassembled WGS sequence"/>
</dbReference>
<protein>
    <submittedName>
        <fullName evidence="1">Uncharacterized protein</fullName>
    </submittedName>
</protein>
<accession>A0ACD3A7F5</accession>
<keyword evidence="2" id="KW-1185">Reference proteome</keyword>
<proteinExistence type="predicted"/>
<reference evidence="1 2" key="1">
    <citation type="journal article" date="2019" name="Nat. Ecol. Evol.">
        <title>Megaphylogeny resolves global patterns of mushroom evolution.</title>
        <authorList>
            <person name="Varga T."/>
            <person name="Krizsan K."/>
            <person name="Foldi C."/>
            <person name="Dima B."/>
            <person name="Sanchez-Garcia M."/>
            <person name="Sanchez-Ramirez S."/>
            <person name="Szollosi G.J."/>
            <person name="Szarkandi J.G."/>
            <person name="Papp V."/>
            <person name="Albert L."/>
            <person name="Andreopoulos W."/>
            <person name="Angelini C."/>
            <person name="Antonin V."/>
            <person name="Barry K.W."/>
            <person name="Bougher N.L."/>
            <person name="Buchanan P."/>
            <person name="Buyck B."/>
            <person name="Bense V."/>
            <person name="Catcheside P."/>
            <person name="Chovatia M."/>
            <person name="Cooper J."/>
            <person name="Damon W."/>
            <person name="Desjardin D."/>
            <person name="Finy P."/>
            <person name="Geml J."/>
            <person name="Haridas S."/>
            <person name="Hughes K."/>
            <person name="Justo A."/>
            <person name="Karasinski D."/>
            <person name="Kautmanova I."/>
            <person name="Kiss B."/>
            <person name="Kocsube S."/>
            <person name="Kotiranta H."/>
            <person name="LaButti K.M."/>
            <person name="Lechner B.E."/>
            <person name="Liimatainen K."/>
            <person name="Lipzen A."/>
            <person name="Lukacs Z."/>
            <person name="Mihaltcheva S."/>
            <person name="Morgado L.N."/>
            <person name="Niskanen T."/>
            <person name="Noordeloos M.E."/>
            <person name="Ohm R.A."/>
            <person name="Ortiz-Santana B."/>
            <person name="Ovrebo C."/>
            <person name="Racz N."/>
            <person name="Riley R."/>
            <person name="Savchenko A."/>
            <person name="Shiryaev A."/>
            <person name="Soop K."/>
            <person name="Spirin V."/>
            <person name="Szebenyi C."/>
            <person name="Tomsovsky M."/>
            <person name="Tulloss R.E."/>
            <person name="Uehling J."/>
            <person name="Grigoriev I.V."/>
            <person name="Vagvolgyi C."/>
            <person name="Papp T."/>
            <person name="Martin F.M."/>
            <person name="Miettinen O."/>
            <person name="Hibbett D.S."/>
            <person name="Nagy L.G."/>
        </authorList>
    </citation>
    <scope>NUCLEOTIDE SEQUENCE [LARGE SCALE GENOMIC DNA]</scope>
    <source>
        <strain evidence="1 2">NL-1719</strain>
    </source>
</reference>
<evidence type="ECO:0000313" key="2">
    <source>
        <dbReference type="Proteomes" id="UP000308600"/>
    </source>
</evidence>
<organism evidence="1 2">
    <name type="scientific">Pluteus cervinus</name>
    <dbReference type="NCBI Taxonomy" id="181527"/>
    <lineage>
        <taxon>Eukaryota</taxon>
        <taxon>Fungi</taxon>
        <taxon>Dikarya</taxon>
        <taxon>Basidiomycota</taxon>
        <taxon>Agaricomycotina</taxon>
        <taxon>Agaricomycetes</taxon>
        <taxon>Agaricomycetidae</taxon>
        <taxon>Agaricales</taxon>
        <taxon>Pluteineae</taxon>
        <taxon>Pluteaceae</taxon>
        <taxon>Pluteus</taxon>
    </lineage>
</organism>
<sequence>MTNQQLSSCHQSRIYDFFKTLANPFVLRPRPELVTREANRRTPEVPVVPVPLASALVERKKTTTTTTTTTTITTTTRTRTYPDKNPDSGLPGSAWDNPIILDGAGDLDEVEVVSGPTPRPVRRIYFYRVL</sequence>